<dbReference type="GO" id="GO:0000902">
    <property type="term" value="P:cell morphogenesis"/>
    <property type="evidence" value="ECO:0007669"/>
    <property type="project" value="InterPro"/>
</dbReference>
<comment type="function">
    <text evidence="6">Forms membrane-associated dynamic filaments that are essential for cell shape determination. Acts by regulating cell wall synthesis and cell elongation, and thus cell shape. A feedback loop between cell geometry and MreB localization may maintain elongated cell shape by targeting cell wall growth to regions of negative cell wall curvature.</text>
</comment>
<dbReference type="Proteomes" id="UP000034611">
    <property type="component" value="Unassembled WGS sequence"/>
</dbReference>
<dbReference type="SUPFAM" id="SSF53067">
    <property type="entry name" value="Actin-like ATPase domain"/>
    <property type="match status" value="2"/>
</dbReference>
<evidence type="ECO:0000256" key="3">
    <source>
        <dbReference type="ARBA" id="ARBA00022840"/>
    </source>
</evidence>
<dbReference type="NCBIfam" id="TIGR00904">
    <property type="entry name" value="mreB"/>
    <property type="match status" value="1"/>
</dbReference>
<proteinExistence type="inferred from homology"/>
<dbReference type="InterPro" id="IPR056546">
    <property type="entry name" value="MreB_MamK-like"/>
</dbReference>
<dbReference type="NCBIfam" id="NF010539">
    <property type="entry name" value="PRK13927.1"/>
    <property type="match status" value="1"/>
</dbReference>
<evidence type="ECO:0000313" key="7">
    <source>
        <dbReference type="EMBL" id="KKS79945.1"/>
    </source>
</evidence>
<comment type="caution">
    <text evidence="7">The sequence shown here is derived from an EMBL/GenBank/DDBJ whole genome shotgun (WGS) entry which is preliminary data.</text>
</comment>
<dbReference type="EMBL" id="LCEY01000034">
    <property type="protein sequence ID" value="KKS79945.1"/>
    <property type="molecule type" value="Genomic_DNA"/>
</dbReference>
<evidence type="ECO:0000256" key="2">
    <source>
        <dbReference type="ARBA" id="ARBA00022741"/>
    </source>
</evidence>
<evidence type="ECO:0000256" key="5">
    <source>
        <dbReference type="ARBA" id="ARBA00023458"/>
    </source>
</evidence>
<comment type="similarity">
    <text evidence="5 6">Belongs to the FtsA/MreB family.</text>
</comment>
<dbReference type="CDD" id="cd10225">
    <property type="entry name" value="ASKHA_NBD_MreB-like"/>
    <property type="match status" value="1"/>
</dbReference>
<dbReference type="Pfam" id="PF06723">
    <property type="entry name" value="MreB_Mbl"/>
    <property type="match status" value="1"/>
</dbReference>
<dbReference type="Gene3D" id="3.30.420.40">
    <property type="match status" value="2"/>
</dbReference>
<dbReference type="AlphaFoldDB" id="A0A0G1C2S4"/>
<evidence type="ECO:0000256" key="1">
    <source>
        <dbReference type="ARBA" id="ARBA00022490"/>
    </source>
</evidence>
<dbReference type="PANTHER" id="PTHR42749:SF1">
    <property type="entry name" value="CELL SHAPE-DETERMINING PROTEIN MREB"/>
    <property type="match status" value="1"/>
</dbReference>
<name>A0A0G1C2S4_9BACT</name>
<dbReference type="GO" id="GO:0005737">
    <property type="term" value="C:cytoplasm"/>
    <property type="evidence" value="ECO:0007669"/>
    <property type="project" value="UniProtKB-SubCell"/>
</dbReference>
<feature type="binding site" evidence="6">
    <location>
        <begin position="298"/>
        <end position="301"/>
    </location>
    <ligand>
        <name>ATP</name>
        <dbReference type="ChEBI" id="CHEBI:30616"/>
    </ligand>
</feature>
<feature type="binding site" evidence="6">
    <location>
        <begin position="167"/>
        <end position="169"/>
    </location>
    <ligand>
        <name>ATP</name>
        <dbReference type="ChEBI" id="CHEBI:30616"/>
    </ligand>
</feature>
<sequence length="351" mass="37069">MINRILGIFSHDIGIDLGTANTLVYVVGKGVVIREPSVVARHKKSKEILAIGASAKRMLGRAPGTIEVVRPLKDGVIADFDATEAMLTYYIKRVHQSGTVIPKIPRPKVAIGIPSGVTEVERRAVAEAAVGSGARQAHLIEESMAAAIGAGLDIESSRGKFIVDIGGGTSEMAMISLGGIVLGRSIRIAGDEMDEAIINYMKLKYSLFLGQPTAESVKMSIGSAIPGKDSASEKFAVIRGRDLETGLPKSIRISSQEIREALSPTLQDIVANIKDTIEESPPELVSDVMEDGITLAGGGSLISGIDKMMSEVTKLPVTVADDALTCVVRGCGRVLEDAKLLKKINVTSGLK</sequence>
<gene>
    <name evidence="6" type="primary">mreB</name>
    <name evidence="7" type="ORF">UV56_C0034G0002</name>
</gene>
<keyword evidence="1 6" id="KW-0963">Cytoplasm</keyword>
<evidence type="ECO:0000256" key="4">
    <source>
        <dbReference type="ARBA" id="ARBA00022960"/>
    </source>
</evidence>
<dbReference type="HAMAP" id="MF_02207">
    <property type="entry name" value="MreB"/>
    <property type="match status" value="1"/>
</dbReference>
<dbReference type="PRINTS" id="PR01652">
    <property type="entry name" value="SHAPEPROTEIN"/>
</dbReference>
<comment type="subcellular location">
    <subcellularLocation>
        <location evidence="6">Cytoplasm</location>
    </subcellularLocation>
    <text evidence="6">Membrane-associated.</text>
</comment>
<keyword evidence="2 6" id="KW-0547">Nucleotide-binding</keyword>
<keyword evidence="4 6" id="KW-0133">Cell shape</keyword>
<dbReference type="GO" id="GO:0005524">
    <property type="term" value="F:ATP binding"/>
    <property type="evidence" value="ECO:0007669"/>
    <property type="project" value="UniProtKB-KW"/>
</dbReference>
<evidence type="ECO:0000313" key="8">
    <source>
        <dbReference type="Proteomes" id="UP000034611"/>
    </source>
</evidence>
<accession>A0A0G1C2S4</accession>
<dbReference type="PANTHER" id="PTHR42749">
    <property type="entry name" value="CELL SHAPE-DETERMINING PROTEIN MREB"/>
    <property type="match status" value="1"/>
</dbReference>
<dbReference type="InterPro" id="IPR004753">
    <property type="entry name" value="MreB"/>
</dbReference>
<dbReference type="InterPro" id="IPR043129">
    <property type="entry name" value="ATPase_NBD"/>
</dbReference>
<dbReference type="GO" id="GO:0008360">
    <property type="term" value="P:regulation of cell shape"/>
    <property type="evidence" value="ECO:0007669"/>
    <property type="project" value="UniProtKB-UniRule"/>
</dbReference>
<protein>
    <recommendedName>
        <fullName evidence="6">Cell shape-determining protein MreB</fullName>
    </recommendedName>
</protein>
<organism evidence="7 8">
    <name type="scientific">Candidatus Woesebacteria bacterium GW2011_GWC1_43_10b</name>
    <dbReference type="NCBI Taxonomy" id="1618585"/>
    <lineage>
        <taxon>Bacteria</taxon>
        <taxon>Candidatus Woeseibacteriota</taxon>
    </lineage>
</organism>
<keyword evidence="3 6" id="KW-0067">ATP-binding</keyword>
<reference evidence="7 8" key="1">
    <citation type="journal article" date="2015" name="Nature">
        <title>rRNA introns, odd ribosomes, and small enigmatic genomes across a large radiation of phyla.</title>
        <authorList>
            <person name="Brown C.T."/>
            <person name="Hug L.A."/>
            <person name="Thomas B.C."/>
            <person name="Sharon I."/>
            <person name="Castelle C.J."/>
            <person name="Singh A."/>
            <person name="Wilkins M.J."/>
            <person name="Williams K.H."/>
            <person name="Banfield J.F."/>
        </authorList>
    </citation>
    <scope>NUCLEOTIDE SEQUENCE [LARGE SCALE GENOMIC DNA]</scope>
</reference>
<comment type="subunit">
    <text evidence="6">Forms polymers.</text>
</comment>
<feature type="binding site" evidence="6">
    <location>
        <begin position="19"/>
        <end position="21"/>
    </location>
    <ligand>
        <name>ATP</name>
        <dbReference type="ChEBI" id="CHEBI:30616"/>
    </ligand>
</feature>
<evidence type="ECO:0000256" key="6">
    <source>
        <dbReference type="HAMAP-Rule" id="MF_02207"/>
    </source>
</evidence>
<feature type="binding site" evidence="6">
    <location>
        <begin position="215"/>
        <end position="218"/>
    </location>
    <ligand>
        <name>ATP</name>
        <dbReference type="ChEBI" id="CHEBI:30616"/>
    </ligand>
</feature>
<dbReference type="PATRIC" id="fig|1618585.3.peg.366"/>